<accession>A0ABT0V625</accession>
<organism evidence="1 2">
    <name type="scientific">Ciceribacter sichuanensis</name>
    <dbReference type="NCBI Taxonomy" id="2949647"/>
    <lineage>
        <taxon>Bacteria</taxon>
        <taxon>Pseudomonadati</taxon>
        <taxon>Pseudomonadota</taxon>
        <taxon>Alphaproteobacteria</taxon>
        <taxon>Hyphomicrobiales</taxon>
        <taxon>Rhizobiaceae</taxon>
        <taxon>Ciceribacter</taxon>
    </lineage>
</organism>
<dbReference type="EMBL" id="JAMQAY010000001">
    <property type="protein sequence ID" value="MCM2400422.1"/>
    <property type="molecule type" value="Genomic_DNA"/>
</dbReference>
<protein>
    <submittedName>
        <fullName evidence="1">Uncharacterized protein</fullName>
    </submittedName>
</protein>
<dbReference type="Proteomes" id="UP001155079">
    <property type="component" value="Unassembled WGS sequence"/>
</dbReference>
<comment type="caution">
    <text evidence="1">The sequence shown here is derived from an EMBL/GenBank/DDBJ whole genome shotgun (WGS) entry which is preliminary data.</text>
</comment>
<reference evidence="1 2" key="1">
    <citation type="submission" date="2022-06" db="EMBL/GenBank/DDBJ databases">
        <authorList>
            <person name="Sun Q."/>
        </authorList>
    </citation>
    <scope>NUCLEOTIDE SEQUENCE [LARGE SCALE GENOMIC DNA]</scope>
    <source>
        <strain evidence="1 2">S153</strain>
    </source>
</reference>
<name>A0ABT0V625_9HYPH</name>
<gene>
    <name evidence="1" type="ORF">NBH20_04600</name>
</gene>
<keyword evidence="2" id="KW-1185">Reference proteome</keyword>
<proteinExistence type="predicted"/>
<evidence type="ECO:0000313" key="1">
    <source>
        <dbReference type="EMBL" id="MCM2400422.1"/>
    </source>
</evidence>
<sequence length="88" mass="10152">MRYRPDFPIAVRDRFKYKSSDLWEALATIDYAMLALDHDSIQPTSASLLSYIATDDERRPKIEKLRLTEASIQNVIVELESLFTDTGE</sequence>
<evidence type="ECO:0000313" key="2">
    <source>
        <dbReference type="Proteomes" id="UP001155079"/>
    </source>
</evidence>